<accession>A0ABS4Q1A6</accession>
<keyword evidence="1" id="KW-0732">Signal</keyword>
<comment type="caution">
    <text evidence="2">The sequence shown here is derived from an EMBL/GenBank/DDBJ whole genome shotgun (WGS) entry which is preliminary data.</text>
</comment>
<organism evidence="2 3">
    <name type="scientific">Amycolatopsis magusensis</name>
    <dbReference type="NCBI Taxonomy" id="882444"/>
    <lineage>
        <taxon>Bacteria</taxon>
        <taxon>Bacillati</taxon>
        <taxon>Actinomycetota</taxon>
        <taxon>Actinomycetes</taxon>
        <taxon>Pseudonocardiales</taxon>
        <taxon>Pseudonocardiaceae</taxon>
        <taxon>Amycolatopsis</taxon>
    </lineage>
</organism>
<protein>
    <submittedName>
        <fullName evidence="2">Uncharacterized protein</fullName>
    </submittedName>
</protein>
<dbReference type="InterPro" id="IPR006311">
    <property type="entry name" value="TAT_signal"/>
</dbReference>
<gene>
    <name evidence="2" type="ORF">JOM49_006977</name>
</gene>
<dbReference type="EMBL" id="JAGGMS010000001">
    <property type="protein sequence ID" value="MBP2185451.1"/>
    <property type="molecule type" value="Genomic_DNA"/>
</dbReference>
<dbReference type="PROSITE" id="PS51318">
    <property type="entry name" value="TAT"/>
    <property type="match status" value="1"/>
</dbReference>
<dbReference type="RefSeq" id="WP_209668340.1">
    <property type="nucleotide sequence ID" value="NZ_JAGGMS010000001.1"/>
</dbReference>
<keyword evidence="3" id="KW-1185">Reference proteome</keyword>
<sequence length="349" mass="38033">MDRRQLLRGLLAAGVAAVPISALAGSARGAEAVGGALLEDFHLALLDVQNHVIETYWTGHIKLEKDQNGKDRFVFGAPLSAFPTGGWAPLECKFRKIGGVPAFLVCGGDEEDGRVTIHRTSDSAALGWTTGLKNFPHSLEYLPTADAVIVVGTAGLDDQDPGPPGERTGGSFLLFQAPTAERPGPLVKISGPHAFREAHGVVLDQNNDRLLWIYGGNKILAYEVSGQGTGTTLTYLEHRSLTNNKFENGHDLQPDLAETQYLWATGSKSQFRINKSGGGRPRIDWEYPTPKVKSFSKHRSGRGIYTADTLGNKYGSSWVDFVWPNQPVEAKPVGEQKEKWIYKARLTDI</sequence>
<dbReference type="Proteomes" id="UP000741013">
    <property type="component" value="Unassembled WGS sequence"/>
</dbReference>
<evidence type="ECO:0000313" key="2">
    <source>
        <dbReference type="EMBL" id="MBP2185451.1"/>
    </source>
</evidence>
<feature type="signal peptide" evidence="1">
    <location>
        <begin position="1"/>
        <end position="24"/>
    </location>
</feature>
<dbReference type="SUPFAM" id="SSF75011">
    <property type="entry name" value="3-carboxy-cis,cis-mucoante lactonizing enzyme"/>
    <property type="match status" value="1"/>
</dbReference>
<evidence type="ECO:0000313" key="3">
    <source>
        <dbReference type="Proteomes" id="UP000741013"/>
    </source>
</evidence>
<feature type="chain" id="PRO_5046195982" evidence="1">
    <location>
        <begin position="25"/>
        <end position="349"/>
    </location>
</feature>
<name>A0ABS4Q1A6_9PSEU</name>
<evidence type="ECO:0000256" key="1">
    <source>
        <dbReference type="SAM" id="SignalP"/>
    </source>
</evidence>
<proteinExistence type="predicted"/>
<reference evidence="2 3" key="1">
    <citation type="submission" date="2021-03" db="EMBL/GenBank/DDBJ databases">
        <title>Sequencing the genomes of 1000 actinobacteria strains.</title>
        <authorList>
            <person name="Klenk H.-P."/>
        </authorList>
    </citation>
    <scope>NUCLEOTIDE SEQUENCE [LARGE SCALE GENOMIC DNA]</scope>
    <source>
        <strain evidence="2 3">DSM 45510</strain>
    </source>
</reference>